<evidence type="ECO:0000313" key="3">
    <source>
        <dbReference type="Proteomes" id="UP001154114"/>
    </source>
</evidence>
<reference evidence="2" key="1">
    <citation type="submission" date="2021-12" db="EMBL/GenBank/DDBJ databases">
        <authorList>
            <person name="King R."/>
        </authorList>
    </citation>
    <scope>NUCLEOTIDE SEQUENCE</scope>
</reference>
<protein>
    <submittedName>
        <fullName evidence="2">Uncharacterized protein</fullName>
    </submittedName>
</protein>
<feature type="region of interest" description="Disordered" evidence="1">
    <location>
        <begin position="81"/>
        <end position="102"/>
    </location>
</feature>
<evidence type="ECO:0000256" key="1">
    <source>
        <dbReference type="SAM" id="MobiDB-lite"/>
    </source>
</evidence>
<dbReference type="EMBL" id="LR824004">
    <property type="protein sequence ID" value="CAD0193971.1"/>
    <property type="molecule type" value="Genomic_DNA"/>
</dbReference>
<name>A0A9N8L032_CHRIL</name>
<dbReference type="Proteomes" id="UP001154114">
    <property type="component" value="Chromosome 1"/>
</dbReference>
<accession>A0A9N8L032</accession>
<dbReference type="AlphaFoldDB" id="A0A9N8L032"/>
<gene>
    <name evidence="2" type="ORF">CINC_LOCUS267</name>
</gene>
<proteinExistence type="predicted"/>
<keyword evidence="3" id="KW-1185">Reference proteome</keyword>
<sequence>MPVELNQLEHERGRLRRQQEHQEAAIVVVNLERANQKKALRPDRHSCVFLELIAYMPRVFEAVHSKSLYITSLHTAMMENRPNSTIHGVPADSRHPECERDR</sequence>
<organism evidence="2 3">
    <name type="scientific">Chrysodeixis includens</name>
    <name type="common">Soybean looper</name>
    <name type="synonym">Pseudoplusia includens</name>
    <dbReference type="NCBI Taxonomy" id="689277"/>
    <lineage>
        <taxon>Eukaryota</taxon>
        <taxon>Metazoa</taxon>
        <taxon>Ecdysozoa</taxon>
        <taxon>Arthropoda</taxon>
        <taxon>Hexapoda</taxon>
        <taxon>Insecta</taxon>
        <taxon>Pterygota</taxon>
        <taxon>Neoptera</taxon>
        <taxon>Endopterygota</taxon>
        <taxon>Lepidoptera</taxon>
        <taxon>Glossata</taxon>
        <taxon>Ditrysia</taxon>
        <taxon>Noctuoidea</taxon>
        <taxon>Noctuidae</taxon>
        <taxon>Plusiinae</taxon>
        <taxon>Chrysodeixis</taxon>
    </lineage>
</organism>
<feature type="compositionally biased region" description="Basic and acidic residues" evidence="1">
    <location>
        <begin position="92"/>
        <end position="102"/>
    </location>
</feature>
<evidence type="ECO:0000313" key="2">
    <source>
        <dbReference type="EMBL" id="CAD0193971.1"/>
    </source>
</evidence>
<dbReference type="OrthoDB" id="1661883at2759"/>